<evidence type="ECO:0000313" key="2">
    <source>
        <dbReference type="EMBL" id="KAJ0217758.1"/>
    </source>
</evidence>
<gene>
    <name evidence="2" type="ORF">LSAT_V11C300154870</name>
</gene>
<comment type="caution">
    <text evidence="2">The sequence shown here is derived from an EMBL/GenBank/DDBJ whole genome shotgun (WGS) entry which is preliminary data.</text>
</comment>
<evidence type="ECO:0000313" key="3">
    <source>
        <dbReference type="Proteomes" id="UP000235145"/>
    </source>
</evidence>
<proteinExistence type="predicted"/>
<protein>
    <recommendedName>
        <fullName evidence="1">Transposase MuDR plant domain-containing protein</fullName>
    </recommendedName>
</protein>
<dbReference type="Proteomes" id="UP000235145">
    <property type="component" value="Unassembled WGS sequence"/>
</dbReference>
<sequence length="307" mass="35798">MGIYIEIWSYNFAQLSDDFIKDYLSKNNPDFSIWYVDKFTSNRLYIQLDSEEKFIAIHENEKEVTIYVTTENNLDSNNLNVSNQLCYEDDLDYCPSGASYYSRLSSDNEYEPIMDDDVADSFSKNNLSMKVGSKYENVISFKRALNHYAIMNEFEYFIQKSDLTRFTGKCEKIDCVLRIHASIMHDGITFEIKKMVEGHTCTRSNKGGNKHATQGWVANIITDKLKSDIRMSLLWSIEIFRGKEQAYTDMYGKWKESFMKLDEFREDLLNRNEGSIMEIDFDINGDKKCKSPNLLVYQSDPFDSAES</sequence>
<organism evidence="2 3">
    <name type="scientific">Lactuca sativa</name>
    <name type="common">Garden lettuce</name>
    <dbReference type="NCBI Taxonomy" id="4236"/>
    <lineage>
        <taxon>Eukaryota</taxon>
        <taxon>Viridiplantae</taxon>
        <taxon>Streptophyta</taxon>
        <taxon>Embryophyta</taxon>
        <taxon>Tracheophyta</taxon>
        <taxon>Spermatophyta</taxon>
        <taxon>Magnoliopsida</taxon>
        <taxon>eudicotyledons</taxon>
        <taxon>Gunneridae</taxon>
        <taxon>Pentapetalae</taxon>
        <taxon>asterids</taxon>
        <taxon>campanulids</taxon>
        <taxon>Asterales</taxon>
        <taxon>Asteraceae</taxon>
        <taxon>Cichorioideae</taxon>
        <taxon>Cichorieae</taxon>
        <taxon>Lactucinae</taxon>
        <taxon>Lactuca</taxon>
    </lineage>
</organism>
<feature type="domain" description="Transposase MuDR plant" evidence="1">
    <location>
        <begin position="127"/>
        <end position="192"/>
    </location>
</feature>
<dbReference type="Pfam" id="PF03108">
    <property type="entry name" value="DBD_Tnp_Mut"/>
    <property type="match status" value="1"/>
</dbReference>
<evidence type="ECO:0000259" key="1">
    <source>
        <dbReference type="Pfam" id="PF03108"/>
    </source>
</evidence>
<name>A0A9R1W5Z9_LACSA</name>
<accession>A0A9R1W5Z9</accession>
<dbReference type="PANTHER" id="PTHR31973:SF188">
    <property type="entry name" value="POLYPROTEIN, PUTATIVE-RELATED"/>
    <property type="match status" value="1"/>
</dbReference>
<dbReference type="PANTHER" id="PTHR31973">
    <property type="entry name" value="POLYPROTEIN, PUTATIVE-RELATED"/>
    <property type="match status" value="1"/>
</dbReference>
<reference evidence="2 3" key="1">
    <citation type="journal article" date="2017" name="Nat. Commun.">
        <title>Genome assembly with in vitro proximity ligation data and whole-genome triplication in lettuce.</title>
        <authorList>
            <person name="Reyes-Chin-Wo S."/>
            <person name="Wang Z."/>
            <person name="Yang X."/>
            <person name="Kozik A."/>
            <person name="Arikit S."/>
            <person name="Song C."/>
            <person name="Xia L."/>
            <person name="Froenicke L."/>
            <person name="Lavelle D.O."/>
            <person name="Truco M.J."/>
            <person name="Xia R."/>
            <person name="Zhu S."/>
            <person name="Xu C."/>
            <person name="Xu H."/>
            <person name="Xu X."/>
            <person name="Cox K."/>
            <person name="Korf I."/>
            <person name="Meyers B.C."/>
            <person name="Michelmore R.W."/>
        </authorList>
    </citation>
    <scope>NUCLEOTIDE SEQUENCE [LARGE SCALE GENOMIC DNA]</scope>
    <source>
        <strain evidence="3">cv. Salinas</strain>
        <tissue evidence="2">Seedlings</tissue>
    </source>
</reference>
<dbReference type="EMBL" id="NBSK02000003">
    <property type="protein sequence ID" value="KAJ0217758.1"/>
    <property type="molecule type" value="Genomic_DNA"/>
</dbReference>
<dbReference type="InterPro" id="IPR004332">
    <property type="entry name" value="Transposase_MuDR"/>
</dbReference>
<keyword evidence="3" id="KW-1185">Reference proteome</keyword>
<dbReference type="AlphaFoldDB" id="A0A9R1W5Z9"/>